<reference evidence="1" key="2">
    <citation type="submission" date="2020-06" db="EMBL/GenBank/DDBJ databases">
        <title>Helianthus annuus Genome sequencing and assembly Release 2.</title>
        <authorList>
            <person name="Gouzy J."/>
            <person name="Langlade N."/>
            <person name="Munos S."/>
        </authorList>
    </citation>
    <scope>NUCLEOTIDE SEQUENCE</scope>
    <source>
        <tissue evidence="1">Leaves</tissue>
    </source>
</reference>
<dbReference type="Gramene" id="mRNA:HanXRQr2_Chr11g0486731">
    <property type="protein sequence ID" value="mRNA:HanXRQr2_Chr11g0486731"/>
    <property type="gene ID" value="HanXRQr2_Chr11g0486731"/>
</dbReference>
<organism evidence="1 2">
    <name type="scientific">Helianthus annuus</name>
    <name type="common">Common sunflower</name>
    <dbReference type="NCBI Taxonomy" id="4232"/>
    <lineage>
        <taxon>Eukaryota</taxon>
        <taxon>Viridiplantae</taxon>
        <taxon>Streptophyta</taxon>
        <taxon>Embryophyta</taxon>
        <taxon>Tracheophyta</taxon>
        <taxon>Spermatophyta</taxon>
        <taxon>Magnoliopsida</taxon>
        <taxon>eudicotyledons</taxon>
        <taxon>Gunneridae</taxon>
        <taxon>Pentapetalae</taxon>
        <taxon>asterids</taxon>
        <taxon>campanulids</taxon>
        <taxon>Asterales</taxon>
        <taxon>Asteraceae</taxon>
        <taxon>Asteroideae</taxon>
        <taxon>Heliantheae alliance</taxon>
        <taxon>Heliantheae</taxon>
        <taxon>Helianthus</taxon>
    </lineage>
</organism>
<proteinExistence type="predicted"/>
<gene>
    <name evidence="1" type="ORF">HanXRQr2_Chr11g0486731</name>
</gene>
<evidence type="ECO:0000313" key="2">
    <source>
        <dbReference type="Proteomes" id="UP000215914"/>
    </source>
</evidence>
<comment type="caution">
    <text evidence="1">The sequence shown here is derived from an EMBL/GenBank/DDBJ whole genome shotgun (WGS) entry which is preliminary data.</text>
</comment>
<reference evidence="1" key="1">
    <citation type="journal article" date="2017" name="Nature">
        <title>The sunflower genome provides insights into oil metabolism, flowering and Asterid evolution.</title>
        <authorList>
            <person name="Badouin H."/>
            <person name="Gouzy J."/>
            <person name="Grassa C.J."/>
            <person name="Murat F."/>
            <person name="Staton S.E."/>
            <person name="Cottret L."/>
            <person name="Lelandais-Briere C."/>
            <person name="Owens G.L."/>
            <person name="Carrere S."/>
            <person name="Mayjonade B."/>
            <person name="Legrand L."/>
            <person name="Gill N."/>
            <person name="Kane N.C."/>
            <person name="Bowers J.E."/>
            <person name="Hubner S."/>
            <person name="Bellec A."/>
            <person name="Berard A."/>
            <person name="Berges H."/>
            <person name="Blanchet N."/>
            <person name="Boniface M.C."/>
            <person name="Brunel D."/>
            <person name="Catrice O."/>
            <person name="Chaidir N."/>
            <person name="Claudel C."/>
            <person name="Donnadieu C."/>
            <person name="Faraut T."/>
            <person name="Fievet G."/>
            <person name="Helmstetter N."/>
            <person name="King M."/>
            <person name="Knapp S.J."/>
            <person name="Lai Z."/>
            <person name="Le Paslier M.C."/>
            <person name="Lippi Y."/>
            <person name="Lorenzon L."/>
            <person name="Mandel J.R."/>
            <person name="Marage G."/>
            <person name="Marchand G."/>
            <person name="Marquand E."/>
            <person name="Bret-Mestries E."/>
            <person name="Morien E."/>
            <person name="Nambeesan S."/>
            <person name="Nguyen T."/>
            <person name="Pegot-Espagnet P."/>
            <person name="Pouilly N."/>
            <person name="Raftis F."/>
            <person name="Sallet E."/>
            <person name="Schiex T."/>
            <person name="Thomas J."/>
            <person name="Vandecasteele C."/>
            <person name="Vares D."/>
            <person name="Vear F."/>
            <person name="Vautrin S."/>
            <person name="Crespi M."/>
            <person name="Mangin B."/>
            <person name="Burke J.M."/>
            <person name="Salse J."/>
            <person name="Munos S."/>
            <person name="Vincourt P."/>
            <person name="Rieseberg L.H."/>
            <person name="Langlade N.B."/>
        </authorList>
    </citation>
    <scope>NUCLEOTIDE SEQUENCE</scope>
    <source>
        <tissue evidence="1">Leaves</tissue>
    </source>
</reference>
<accession>A0A9K3HND9</accession>
<evidence type="ECO:0000313" key="1">
    <source>
        <dbReference type="EMBL" id="KAF5781692.1"/>
    </source>
</evidence>
<dbReference type="Proteomes" id="UP000215914">
    <property type="component" value="Unassembled WGS sequence"/>
</dbReference>
<dbReference type="EMBL" id="MNCJ02000326">
    <property type="protein sequence ID" value="KAF5781692.1"/>
    <property type="molecule type" value="Genomic_DNA"/>
</dbReference>
<name>A0A9K3HND9_HELAN</name>
<sequence>MNEGNSLISGMNIRMEYGNHQRYHIRHTKVAAFRGEQTGRIR</sequence>
<protein>
    <submittedName>
        <fullName evidence="1">Uncharacterized protein</fullName>
    </submittedName>
</protein>
<keyword evidence="2" id="KW-1185">Reference proteome</keyword>
<dbReference type="AlphaFoldDB" id="A0A9K3HND9"/>